<reference evidence="2" key="1">
    <citation type="submission" date="2022-05" db="EMBL/GenBank/DDBJ databases">
        <title>Jatrophihabitans sp. SB3-54 whole genome sequence.</title>
        <authorList>
            <person name="Suh M.K."/>
            <person name="Eom M.K."/>
            <person name="Kim J.S."/>
            <person name="Kim H.S."/>
            <person name="Do H.E."/>
            <person name="Shin Y.K."/>
            <person name="Lee J.-S."/>
        </authorList>
    </citation>
    <scope>NUCLEOTIDE SEQUENCE</scope>
    <source>
        <strain evidence="2">SB3-54</strain>
    </source>
</reference>
<gene>
    <name evidence="2" type="ORF">M6B22_15410</name>
</gene>
<dbReference type="Proteomes" id="UP001164693">
    <property type="component" value="Chromosome"/>
</dbReference>
<evidence type="ECO:0000256" key="1">
    <source>
        <dbReference type="SAM" id="MobiDB-lite"/>
    </source>
</evidence>
<feature type="compositionally biased region" description="Basic and acidic residues" evidence="1">
    <location>
        <begin position="1"/>
        <end position="15"/>
    </location>
</feature>
<organism evidence="2 3">
    <name type="scientific">Jatrophihabitans cynanchi</name>
    <dbReference type="NCBI Taxonomy" id="2944128"/>
    <lineage>
        <taxon>Bacteria</taxon>
        <taxon>Bacillati</taxon>
        <taxon>Actinomycetota</taxon>
        <taxon>Actinomycetes</taxon>
        <taxon>Jatrophihabitantales</taxon>
        <taxon>Jatrophihabitantaceae</taxon>
        <taxon>Jatrophihabitans</taxon>
    </lineage>
</organism>
<evidence type="ECO:0000313" key="3">
    <source>
        <dbReference type="Proteomes" id="UP001164693"/>
    </source>
</evidence>
<keyword evidence="3" id="KW-1185">Reference proteome</keyword>
<keyword evidence="2" id="KW-0808">Transferase</keyword>
<accession>A0ABY7JTN1</accession>
<dbReference type="EMBL" id="CP097463">
    <property type="protein sequence ID" value="WAX55916.1"/>
    <property type="molecule type" value="Genomic_DNA"/>
</dbReference>
<name>A0ABY7JTN1_9ACTN</name>
<proteinExistence type="predicted"/>
<protein>
    <submittedName>
        <fullName evidence="2">Class I SAM-dependent methyltransferase</fullName>
    </submittedName>
</protein>
<dbReference type="SUPFAM" id="SSF53335">
    <property type="entry name" value="S-adenosyl-L-methionine-dependent methyltransferases"/>
    <property type="match status" value="1"/>
</dbReference>
<sequence length="267" mass="30336">MSRSEAHHEDGDGSSHRATVPRLSQDDSHWSFYASEHELSKSKRKLDNFLLPLLERLDARRVLEVGCGSAAFPIWLRDLGYEAFGVDPSLQPVITDQYAYLASTDGQHLPHEDRFFDLVYSLEVIEHVGARFRARELAEDVSEQRAAFVAELCRVSARYVFIATPNRLFPADEHAEDRRGRHGFRLHSPFEGFTLSASDLQQLFAPNGFTLRSFGNAEGYYALERVRRVLGRPGQAASRMLLKLPSVPWLAKSPLNPHLFLLFERAQ</sequence>
<dbReference type="Pfam" id="PF13489">
    <property type="entry name" value="Methyltransf_23"/>
    <property type="match status" value="1"/>
</dbReference>
<dbReference type="GO" id="GO:0032259">
    <property type="term" value="P:methylation"/>
    <property type="evidence" value="ECO:0007669"/>
    <property type="project" value="UniProtKB-KW"/>
</dbReference>
<dbReference type="GO" id="GO:0008168">
    <property type="term" value="F:methyltransferase activity"/>
    <property type="evidence" value="ECO:0007669"/>
    <property type="project" value="UniProtKB-KW"/>
</dbReference>
<dbReference type="InterPro" id="IPR029063">
    <property type="entry name" value="SAM-dependent_MTases_sf"/>
</dbReference>
<feature type="region of interest" description="Disordered" evidence="1">
    <location>
        <begin position="1"/>
        <end position="22"/>
    </location>
</feature>
<dbReference type="RefSeq" id="WP_269442441.1">
    <property type="nucleotide sequence ID" value="NZ_CP097463.1"/>
</dbReference>
<keyword evidence="2" id="KW-0489">Methyltransferase</keyword>
<dbReference type="Gene3D" id="3.40.50.150">
    <property type="entry name" value="Vaccinia Virus protein VP39"/>
    <property type="match status" value="1"/>
</dbReference>
<evidence type="ECO:0000313" key="2">
    <source>
        <dbReference type="EMBL" id="WAX55916.1"/>
    </source>
</evidence>